<keyword evidence="4" id="KW-1185">Reference proteome</keyword>
<feature type="signal peptide" evidence="1">
    <location>
        <begin position="1"/>
        <end position="23"/>
    </location>
</feature>
<name>A0ABS1ZLS6_9PSED</name>
<dbReference type="SUPFAM" id="SSF49401">
    <property type="entry name" value="Bacterial adhesins"/>
    <property type="match status" value="1"/>
</dbReference>
<dbReference type="InterPro" id="IPR008966">
    <property type="entry name" value="Adhesion_dom_sf"/>
</dbReference>
<dbReference type="RefSeq" id="WP_203303699.1">
    <property type="nucleotide sequence ID" value="NZ_JAAEBW010000014.1"/>
</dbReference>
<evidence type="ECO:0000256" key="1">
    <source>
        <dbReference type="SAM" id="SignalP"/>
    </source>
</evidence>
<sequence>MRLWLQPALLALCSMGLGSNAMANLTFDGTLVEPPPCTINSGGLIETDFMDVGISKVDGINYRRPVSYTITCSSGTLPWEMVLTVKGVATSFESSAVQTSVADLGVQLLQDGTPLNLNTLLIINPTTPPVLEAVPIKRPGVLLATGGFTASATLLAEFQ</sequence>
<organism evidence="3 4">
    <name type="scientific">Pseudomonas weihenstephanensis</name>
    <dbReference type="NCBI Taxonomy" id="1608994"/>
    <lineage>
        <taxon>Bacteria</taxon>
        <taxon>Pseudomonadati</taxon>
        <taxon>Pseudomonadota</taxon>
        <taxon>Gammaproteobacteria</taxon>
        <taxon>Pseudomonadales</taxon>
        <taxon>Pseudomonadaceae</taxon>
        <taxon>Pseudomonas</taxon>
    </lineage>
</organism>
<keyword evidence="1" id="KW-0732">Signal</keyword>
<feature type="chain" id="PRO_5045761381" evidence="1">
    <location>
        <begin position="24"/>
        <end position="159"/>
    </location>
</feature>
<protein>
    <submittedName>
        <fullName evidence="3">Fimbrial protein</fullName>
    </submittedName>
</protein>
<proteinExistence type="predicted"/>
<accession>A0ABS1ZLS6</accession>
<dbReference type="Proteomes" id="UP000809529">
    <property type="component" value="Unassembled WGS sequence"/>
</dbReference>
<evidence type="ECO:0000313" key="4">
    <source>
        <dbReference type="Proteomes" id="UP000809529"/>
    </source>
</evidence>
<dbReference type="EMBL" id="JAAEBW010000014">
    <property type="protein sequence ID" value="MBM1197439.1"/>
    <property type="molecule type" value="Genomic_DNA"/>
</dbReference>
<feature type="domain" description="Fimbrial-type adhesion" evidence="2">
    <location>
        <begin position="26"/>
        <end position="159"/>
    </location>
</feature>
<dbReference type="Gene3D" id="2.60.40.1090">
    <property type="entry name" value="Fimbrial-type adhesion domain"/>
    <property type="match status" value="1"/>
</dbReference>
<evidence type="ECO:0000313" key="3">
    <source>
        <dbReference type="EMBL" id="MBM1197439.1"/>
    </source>
</evidence>
<comment type="caution">
    <text evidence="3">The sequence shown here is derived from an EMBL/GenBank/DDBJ whole genome shotgun (WGS) entry which is preliminary data.</text>
</comment>
<reference evidence="3 4" key="1">
    <citation type="submission" date="2020-01" db="EMBL/GenBank/DDBJ databases">
        <title>Comparative genomics of meat spoilage bacteria.</title>
        <authorList>
            <person name="Hilgarth M."/>
            <person name="Vogel R.F."/>
        </authorList>
    </citation>
    <scope>NUCLEOTIDE SEQUENCE [LARGE SCALE GENOMIC DNA]</scope>
    <source>
        <strain evidence="3 4">TMW2.2077</strain>
    </source>
</reference>
<dbReference type="InterPro" id="IPR036937">
    <property type="entry name" value="Adhesion_dom_fimbrial_sf"/>
</dbReference>
<evidence type="ECO:0000259" key="2">
    <source>
        <dbReference type="Pfam" id="PF00419"/>
    </source>
</evidence>
<dbReference type="InterPro" id="IPR000259">
    <property type="entry name" value="Adhesion_dom_fimbrial"/>
</dbReference>
<gene>
    <name evidence="3" type="ORF">GYN02_19945</name>
</gene>
<dbReference type="Pfam" id="PF00419">
    <property type="entry name" value="Fimbrial"/>
    <property type="match status" value="1"/>
</dbReference>